<evidence type="ECO:0000256" key="1">
    <source>
        <dbReference type="ARBA" id="ARBA00004344"/>
    </source>
</evidence>
<proteinExistence type="inferred from homology"/>
<keyword evidence="4" id="KW-0333">Golgi apparatus</keyword>
<dbReference type="Pfam" id="PF05719">
    <property type="entry name" value="GPP34"/>
    <property type="match status" value="1"/>
</dbReference>
<organism evidence="8 9">
    <name type="scientific">Mesocricetus auratus</name>
    <name type="common">Golden hamster</name>
    <dbReference type="NCBI Taxonomy" id="10036"/>
    <lineage>
        <taxon>Eukaryota</taxon>
        <taxon>Metazoa</taxon>
        <taxon>Chordata</taxon>
        <taxon>Craniata</taxon>
        <taxon>Vertebrata</taxon>
        <taxon>Euteleostomi</taxon>
        <taxon>Mammalia</taxon>
        <taxon>Eutheria</taxon>
        <taxon>Euarchontoglires</taxon>
        <taxon>Glires</taxon>
        <taxon>Rodentia</taxon>
        <taxon>Myomorpha</taxon>
        <taxon>Muroidea</taxon>
        <taxon>Cricetidae</taxon>
        <taxon>Cricetinae</taxon>
        <taxon>Mesocricetus</taxon>
    </lineage>
</organism>
<dbReference type="PANTHER" id="PTHR12704">
    <property type="entry name" value="TRANS-GOLGI PROTEIN GMX33"/>
    <property type="match status" value="1"/>
</dbReference>
<evidence type="ECO:0000256" key="5">
    <source>
        <dbReference type="ARBA" id="ARBA00023121"/>
    </source>
</evidence>
<name>A0ABM2Y096_MESAU</name>
<feature type="region of interest" description="Disordered" evidence="7">
    <location>
        <begin position="1"/>
        <end position="43"/>
    </location>
</feature>
<feature type="compositionally biased region" description="Low complexity" evidence="7">
    <location>
        <begin position="152"/>
        <end position="162"/>
    </location>
</feature>
<dbReference type="GeneID" id="101827191"/>
<dbReference type="PANTHER" id="PTHR12704:SF4">
    <property type="entry name" value="GOLGI PHOSPHOPROTEIN 3-LIKE"/>
    <property type="match status" value="1"/>
</dbReference>
<evidence type="ECO:0000256" key="6">
    <source>
        <dbReference type="ARBA" id="ARBA00023136"/>
    </source>
</evidence>
<dbReference type="Gene3D" id="1.10.3630.10">
    <property type="entry name" value="yeast vps74-n-term truncation variant domain like"/>
    <property type="match status" value="1"/>
</dbReference>
<comment type="similarity">
    <text evidence="3">Belongs to the GOLPH3/VPS74 family.</text>
</comment>
<accession>A0ABM2Y096</accession>
<sequence>MTTLTHRTRRTEVSKSSEKKVESEEDTNQERCPDNEDPGDSKDIRLTLMEEVLLLGLKDKEGYTSFWNDCISSGLRGGILIELAMRGRIYLEPPTMRKKRLLDRKVLLKSDSPTGDVLLDETLKHIKATEPTETVQTWIELLTGHSRADLGSSSHASRVSISSKRRPEEGLRSPGTGVPDGCTSCRCGEPNLTEIGASCMLGKCSTTGLHACSSVLLLTTFLGLSPNSLT</sequence>
<dbReference type="RefSeq" id="XP_040608159.1">
    <property type="nucleotide sequence ID" value="XM_040752225.1"/>
</dbReference>
<dbReference type="InterPro" id="IPR038261">
    <property type="entry name" value="GPP34-like_sf"/>
</dbReference>
<comment type="subcellular location">
    <subcellularLocation>
        <location evidence="1">Golgi apparatus</location>
        <location evidence="1">Golgi stack membrane</location>
        <topology evidence="1">Peripheral membrane protein</topology>
        <orientation evidence="1">Cytoplasmic side</orientation>
    </subcellularLocation>
    <subcellularLocation>
        <location evidence="2">Golgi apparatus</location>
        <location evidence="2">trans-Golgi network membrane</location>
        <topology evidence="2">Peripheral membrane protein</topology>
        <orientation evidence="2">Cytoplasmic side</orientation>
    </subcellularLocation>
</comment>
<keyword evidence="8" id="KW-1185">Reference proteome</keyword>
<protein>
    <submittedName>
        <fullName evidence="9">Golgi phosphoprotein 3-like isoform X2</fullName>
    </submittedName>
</protein>
<feature type="region of interest" description="Disordered" evidence="7">
    <location>
        <begin position="150"/>
        <end position="176"/>
    </location>
</feature>
<evidence type="ECO:0000256" key="3">
    <source>
        <dbReference type="ARBA" id="ARBA00007284"/>
    </source>
</evidence>
<evidence type="ECO:0000256" key="7">
    <source>
        <dbReference type="SAM" id="MobiDB-lite"/>
    </source>
</evidence>
<gene>
    <name evidence="9" type="primary">Golph3l</name>
</gene>
<evidence type="ECO:0000313" key="8">
    <source>
        <dbReference type="Proteomes" id="UP000886700"/>
    </source>
</evidence>
<evidence type="ECO:0000313" key="9">
    <source>
        <dbReference type="RefSeq" id="XP_040608159.1"/>
    </source>
</evidence>
<reference evidence="9" key="1">
    <citation type="submission" date="2025-08" db="UniProtKB">
        <authorList>
            <consortium name="RefSeq"/>
        </authorList>
    </citation>
    <scope>IDENTIFICATION</scope>
    <source>
        <tissue evidence="9">Liver</tissue>
    </source>
</reference>
<feature type="compositionally biased region" description="Basic and acidic residues" evidence="7">
    <location>
        <begin position="10"/>
        <end position="43"/>
    </location>
</feature>
<evidence type="ECO:0000256" key="2">
    <source>
        <dbReference type="ARBA" id="ARBA00004546"/>
    </source>
</evidence>
<keyword evidence="5" id="KW-0446">Lipid-binding</keyword>
<dbReference type="InterPro" id="IPR008628">
    <property type="entry name" value="GPP34-like"/>
</dbReference>
<evidence type="ECO:0000256" key="4">
    <source>
        <dbReference type="ARBA" id="ARBA00023034"/>
    </source>
</evidence>
<dbReference type="Proteomes" id="UP000886700">
    <property type="component" value="Unplaced"/>
</dbReference>
<keyword evidence="6" id="KW-0472">Membrane</keyword>